<gene>
    <name evidence="1" type="ORF">CK203_040455</name>
</gene>
<sequence length="76" mass="8414">MLFTQVSLTFTLEFLRLAGRAEALLIAAYGKGLKMNILIAAGVFIVFGSMMECEGTVDDPDQKIPSFQKPQLLYQI</sequence>
<protein>
    <submittedName>
        <fullName evidence="1">Uncharacterized protein</fullName>
    </submittedName>
</protein>
<dbReference type="EMBL" id="QGNW01000133">
    <property type="protein sequence ID" value="RVW92917.1"/>
    <property type="molecule type" value="Genomic_DNA"/>
</dbReference>
<dbReference type="AlphaFoldDB" id="A0A438I8D0"/>
<organism evidence="1 2">
    <name type="scientific">Vitis vinifera</name>
    <name type="common">Grape</name>
    <dbReference type="NCBI Taxonomy" id="29760"/>
    <lineage>
        <taxon>Eukaryota</taxon>
        <taxon>Viridiplantae</taxon>
        <taxon>Streptophyta</taxon>
        <taxon>Embryophyta</taxon>
        <taxon>Tracheophyta</taxon>
        <taxon>Spermatophyta</taxon>
        <taxon>Magnoliopsida</taxon>
        <taxon>eudicotyledons</taxon>
        <taxon>Gunneridae</taxon>
        <taxon>Pentapetalae</taxon>
        <taxon>rosids</taxon>
        <taxon>Vitales</taxon>
        <taxon>Vitaceae</taxon>
        <taxon>Viteae</taxon>
        <taxon>Vitis</taxon>
    </lineage>
</organism>
<name>A0A438I8D0_VITVI</name>
<comment type="caution">
    <text evidence="1">The sequence shown here is derived from an EMBL/GenBank/DDBJ whole genome shotgun (WGS) entry which is preliminary data.</text>
</comment>
<accession>A0A438I8D0</accession>
<evidence type="ECO:0000313" key="2">
    <source>
        <dbReference type="Proteomes" id="UP000288805"/>
    </source>
</evidence>
<dbReference type="Proteomes" id="UP000288805">
    <property type="component" value="Unassembled WGS sequence"/>
</dbReference>
<evidence type="ECO:0000313" key="1">
    <source>
        <dbReference type="EMBL" id="RVW92917.1"/>
    </source>
</evidence>
<proteinExistence type="predicted"/>
<reference evidence="1 2" key="1">
    <citation type="journal article" date="2018" name="PLoS Genet.">
        <title>Population sequencing reveals clonal diversity and ancestral inbreeding in the grapevine cultivar Chardonnay.</title>
        <authorList>
            <person name="Roach M.J."/>
            <person name="Johnson D.L."/>
            <person name="Bohlmann J."/>
            <person name="van Vuuren H.J."/>
            <person name="Jones S.J."/>
            <person name="Pretorius I.S."/>
            <person name="Schmidt S.A."/>
            <person name="Borneman A.R."/>
        </authorList>
    </citation>
    <scope>NUCLEOTIDE SEQUENCE [LARGE SCALE GENOMIC DNA]</scope>
    <source>
        <strain evidence="2">cv. Chardonnay</strain>
        <tissue evidence="1">Leaf</tissue>
    </source>
</reference>